<keyword evidence="5 10" id="KW-0274">FAD</keyword>
<evidence type="ECO:0000256" key="3">
    <source>
        <dbReference type="ARBA" id="ARBA00009183"/>
    </source>
</evidence>
<evidence type="ECO:0000256" key="4">
    <source>
        <dbReference type="ARBA" id="ARBA00022630"/>
    </source>
</evidence>
<dbReference type="SUPFAM" id="SSF51905">
    <property type="entry name" value="FAD/NAD(P)-binding domain"/>
    <property type="match status" value="2"/>
</dbReference>
<accession>A0ABD3SU89</accession>
<evidence type="ECO:0000256" key="5">
    <source>
        <dbReference type="ARBA" id="ARBA00022827"/>
    </source>
</evidence>
<keyword evidence="8" id="KW-0073">Auxin biosynthesis</keyword>
<dbReference type="Gene3D" id="3.50.50.60">
    <property type="entry name" value="FAD/NAD(P)-binding domain"/>
    <property type="match status" value="1"/>
</dbReference>
<evidence type="ECO:0000256" key="9">
    <source>
        <dbReference type="ARBA" id="ARBA00047707"/>
    </source>
</evidence>
<evidence type="ECO:0000256" key="6">
    <source>
        <dbReference type="ARBA" id="ARBA00022857"/>
    </source>
</evidence>
<proteinExistence type="inferred from homology"/>
<keyword evidence="7 10" id="KW-0560">Oxidoreductase</keyword>
<dbReference type="InterPro" id="IPR050982">
    <property type="entry name" value="Auxin_biosynth/cation_transpt"/>
</dbReference>
<evidence type="ECO:0000256" key="8">
    <source>
        <dbReference type="ARBA" id="ARBA00023070"/>
    </source>
</evidence>
<evidence type="ECO:0000313" key="12">
    <source>
        <dbReference type="Proteomes" id="UP001634393"/>
    </source>
</evidence>
<keyword evidence="4 10" id="KW-0285">Flavoprotein</keyword>
<dbReference type="Pfam" id="PF00743">
    <property type="entry name" value="FMO-like"/>
    <property type="match status" value="1"/>
</dbReference>
<dbReference type="Proteomes" id="UP001634393">
    <property type="component" value="Unassembled WGS sequence"/>
</dbReference>
<evidence type="ECO:0000256" key="10">
    <source>
        <dbReference type="RuleBase" id="RU361177"/>
    </source>
</evidence>
<dbReference type="PIRSF" id="PIRSF000332">
    <property type="entry name" value="FMO"/>
    <property type="match status" value="1"/>
</dbReference>
<dbReference type="GO" id="GO:0103075">
    <property type="term" value="F:indole-3-pyruvate monooxygenase activity"/>
    <property type="evidence" value="ECO:0007669"/>
    <property type="project" value="UniProtKB-EC"/>
</dbReference>
<comment type="similarity">
    <text evidence="3 10">Belongs to the FMO family.</text>
</comment>
<keyword evidence="10" id="KW-0503">Monooxygenase</keyword>
<gene>
    <name evidence="11" type="ORF">ACJIZ3_016605</name>
</gene>
<comment type="catalytic activity">
    <reaction evidence="9">
        <text>indole-3-pyruvate + NADPH + O2 + H(+) = (indol-3-yl)acetate + CO2 + NADP(+) + H2O</text>
        <dbReference type="Rhea" id="RHEA:34331"/>
        <dbReference type="ChEBI" id="CHEBI:15377"/>
        <dbReference type="ChEBI" id="CHEBI:15378"/>
        <dbReference type="ChEBI" id="CHEBI:15379"/>
        <dbReference type="ChEBI" id="CHEBI:16526"/>
        <dbReference type="ChEBI" id="CHEBI:17640"/>
        <dbReference type="ChEBI" id="CHEBI:30854"/>
        <dbReference type="ChEBI" id="CHEBI:57783"/>
        <dbReference type="ChEBI" id="CHEBI:58349"/>
        <dbReference type="EC" id="1.14.13.168"/>
    </reaction>
</comment>
<dbReference type="EMBL" id="JBJXBP010000005">
    <property type="protein sequence ID" value="KAL3827803.1"/>
    <property type="molecule type" value="Genomic_DNA"/>
</dbReference>
<dbReference type="InterPro" id="IPR000960">
    <property type="entry name" value="Flavin_mOase"/>
</dbReference>
<evidence type="ECO:0000256" key="7">
    <source>
        <dbReference type="ARBA" id="ARBA00023002"/>
    </source>
</evidence>
<evidence type="ECO:0000313" key="11">
    <source>
        <dbReference type="EMBL" id="KAL3827803.1"/>
    </source>
</evidence>
<dbReference type="EC" id="1.-.-.-" evidence="10"/>
<evidence type="ECO:0000256" key="2">
    <source>
        <dbReference type="ARBA" id="ARBA00004814"/>
    </source>
</evidence>
<dbReference type="InterPro" id="IPR020946">
    <property type="entry name" value="Flavin_mOase-like"/>
</dbReference>
<keyword evidence="6" id="KW-0521">NADP</keyword>
<reference evidence="11 12" key="1">
    <citation type="submission" date="2024-12" db="EMBL/GenBank/DDBJ databases">
        <title>The unique morphological basis and parallel evolutionary history of personate flowers in Penstemon.</title>
        <authorList>
            <person name="Depatie T.H."/>
            <person name="Wessinger C.A."/>
        </authorList>
    </citation>
    <scope>NUCLEOTIDE SEQUENCE [LARGE SCALE GENOMIC DNA]</scope>
    <source>
        <strain evidence="11">WTNN_2</strain>
        <tissue evidence="11">Leaf</tissue>
    </source>
</reference>
<dbReference type="PANTHER" id="PTHR43539">
    <property type="entry name" value="FLAVIN-BINDING MONOOXYGENASE-LIKE PROTEIN (AFU_ORTHOLOGUE AFUA_4G09220)"/>
    <property type="match status" value="1"/>
</dbReference>
<sequence>MKQETKVVIIGAGPAGLATSACLNLKNVPNIVLEKEDCYASLWQKRAYDRLKLHLAKQFCELPHMPFPKKLPTFVPKNGFVQYLDDYVSCFNLKPLCERTVLHASFDPNCGKWSVKVKNTLSGTDEAYVARFLVVASGENGEGYVPSIPGLDSFGGEVMHSSSYENGKRFENKNVLVVGSGNSGMEIAFDLSNWGAKTSIVIRSPVHVLTERIVQLGMVLLKYLPLEHVDNVVLVLSKLKYGNLSSYGIPKPTKGPFYLKRSTGRSPVIDVGTIDKIKAKEINVFPSINDIRGKCVQFTNDKTKNFDVIVFATGYKTTVRKWLEEGDGLFNKEGLPNKIVPNHWKGENGLYCVGFAKAGLAGVSSDAKAVALDINAILGHQN</sequence>
<comment type="cofactor">
    <cofactor evidence="1 10">
        <name>FAD</name>
        <dbReference type="ChEBI" id="CHEBI:57692"/>
    </cofactor>
</comment>
<dbReference type="GO" id="GO:0009851">
    <property type="term" value="P:auxin biosynthetic process"/>
    <property type="evidence" value="ECO:0007669"/>
    <property type="project" value="UniProtKB-KW"/>
</dbReference>
<dbReference type="InterPro" id="IPR036188">
    <property type="entry name" value="FAD/NAD-bd_sf"/>
</dbReference>
<comment type="pathway">
    <text evidence="2">Plant hormone metabolism; auxin biosynthesis.</text>
</comment>
<organism evidence="11 12">
    <name type="scientific">Penstemon smallii</name>
    <dbReference type="NCBI Taxonomy" id="265156"/>
    <lineage>
        <taxon>Eukaryota</taxon>
        <taxon>Viridiplantae</taxon>
        <taxon>Streptophyta</taxon>
        <taxon>Embryophyta</taxon>
        <taxon>Tracheophyta</taxon>
        <taxon>Spermatophyta</taxon>
        <taxon>Magnoliopsida</taxon>
        <taxon>eudicotyledons</taxon>
        <taxon>Gunneridae</taxon>
        <taxon>Pentapetalae</taxon>
        <taxon>asterids</taxon>
        <taxon>lamiids</taxon>
        <taxon>Lamiales</taxon>
        <taxon>Plantaginaceae</taxon>
        <taxon>Cheloneae</taxon>
        <taxon>Penstemon</taxon>
    </lineage>
</organism>
<protein>
    <recommendedName>
        <fullName evidence="10">Flavin-containing monooxygenase</fullName>
        <ecNumber evidence="10">1.-.-.-</ecNumber>
    </recommendedName>
</protein>
<dbReference type="PRINTS" id="PR00469">
    <property type="entry name" value="PNDRDTASEII"/>
</dbReference>
<dbReference type="AlphaFoldDB" id="A0ABD3SU89"/>
<keyword evidence="12" id="KW-1185">Reference proteome</keyword>
<dbReference type="PRINTS" id="PR00368">
    <property type="entry name" value="FADPNR"/>
</dbReference>
<dbReference type="PANTHER" id="PTHR43539:SF9">
    <property type="entry name" value="INDOLE-3-PYRUVATE MONOOXYGENASE YUCCA11-RELATED"/>
    <property type="match status" value="1"/>
</dbReference>
<comment type="caution">
    <text evidence="11">The sequence shown here is derived from an EMBL/GenBank/DDBJ whole genome shotgun (WGS) entry which is preliminary data.</text>
</comment>
<evidence type="ECO:0000256" key="1">
    <source>
        <dbReference type="ARBA" id="ARBA00001974"/>
    </source>
</evidence>
<dbReference type="PROSITE" id="PS51257">
    <property type="entry name" value="PROKAR_LIPOPROTEIN"/>
    <property type="match status" value="1"/>
</dbReference>
<name>A0ABD3SU89_9LAMI</name>